<dbReference type="RefSeq" id="WP_345425041.1">
    <property type="nucleotide sequence ID" value="NZ_AP031496.1"/>
</dbReference>
<evidence type="ECO:0000256" key="1">
    <source>
        <dbReference type="SAM" id="MobiDB-lite"/>
    </source>
</evidence>
<feature type="compositionally biased region" description="Basic and acidic residues" evidence="1">
    <location>
        <begin position="112"/>
        <end position="122"/>
    </location>
</feature>
<feature type="region of interest" description="Disordered" evidence="1">
    <location>
        <begin position="109"/>
        <end position="134"/>
    </location>
</feature>
<gene>
    <name evidence="2" type="ORF">GCM10025791_33700</name>
</gene>
<evidence type="ECO:0000313" key="3">
    <source>
        <dbReference type="Proteomes" id="UP001409585"/>
    </source>
</evidence>
<protein>
    <submittedName>
        <fullName evidence="2">Uncharacterized protein</fullName>
    </submittedName>
</protein>
<dbReference type="Proteomes" id="UP001409585">
    <property type="component" value="Unassembled WGS sequence"/>
</dbReference>
<accession>A0AAV3U6A8</accession>
<dbReference type="AlphaFoldDB" id="A0AAV3U6A8"/>
<evidence type="ECO:0000313" key="2">
    <source>
        <dbReference type="EMBL" id="GAA4950677.1"/>
    </source>
</evidence>
<keyword evidence="3" id="KW-1185">Reference proteome</keyword>
<dbReference type="EMBL" id="BAABLX010000029">
    <property type="protein sequence ID" value="GAA4950677.1"/>
    <property type="molecule type" value="Genomic_DNA"/>
</dbReference>
<organism evidence="2 3">
    <name type="scientific">Halioxenophilus aromaticivorans</name>
    <dbReference type="NCBI Taxonomy" id="1306992"/>
    <lineage>
        <taxon>Bacteria</taxon>
        <taxon>Pseudomonadati</taxon>
        <taxon>Pseudomonadota</taxon>
        <taxon>Gammaproteobacteria</taxon>
        <taxon>Alteromonadales</taxon>
        <taxon>Alteromonadaceae</taxon>
        <taxon>Halioxenophilus</taxon>
    </lineage>
</organism>
<comment type="caution">
    <text evidence="2">The sequence shown here is derived from an EMBL/GenBank/DDBJ whole genome shotgun (WGS) entry which is preliminary data.</text>
</comment>
<sequence>MNALQFSTRNIIALHKFETCVRKITGLRFTLSEETSLLSLWGKVSESDNSEVKGAFEAFVVGLDTEQKKQLVYRGVTLDYEAYAKTVSSEQPVGKKSILYRGVKVETTVPSDEAKQNSDSQRKKQRVYRGQIIK</sequence>
<name>A0AAV3U6A8_9ALTE</name>
<proteinExistence type="predicted"/>
<reference evidence="3" key="1">
    <citation type="journal article" date="2019" name="Int. J. Syst. Evol. Microbiol.">
        <title>The Global Catalogue of Microorganisms (GCM) 10K type strain sequencing project: providing services to taxonomists for standard genome sequencing and annotation.</title>
        <authorList>
            <consortium name="The Broad Institute Genomics Platform"/>
            <consortium name="The Broad Institute Genome Sequencing Center for Infectious Disease"/>
            <person name="Wu L."/>
            <person name="Ma J."/>
        </authorList>
    </citation>
    <scope>NUCLEOTIDE SEQUENCE [LARGE SCALE GENOMIC DNA]</scope>
    <source>
        <strain evidence="3">JCM 19134</strain>
    </source>
</reference>